<feature type="domain" description="SUI1" evidence="1">
    <location>
        <begin position="22"/>
        <end position="97"/>
    </location>
</feature>
<keyword evidence="3" id="KW-1185">Reference proteome</keyword>
<organism evidence="2 3">
    <name type="scientific">Thalictrum thalictroides</name>
    <name type="common">Rue-anemone</name>
    <name type="synonym">Anemone thalictroides</name>
    <dbReference type="NCBI Taxonomy" id="46969"/>
    <lineage>
        <taxon>Eukaryota</taxon>
        <taxon>Viridiplantae</taxon>
        <taxon>Streptophyta</taxon>
        <taxon>Embryophyta</taxon>
        <taxon>Tracheophyta</taxon>
        <taxon>Spermatophyta</taxon>
        <taxon>Magnoliopsida</taxon>
        <taxon>Ranunculales</taxon>
        <taxon>Ranunculaceae</taxon>
        <taxon>Thalictroideae</taxon>
        <taxon>Thalictrum</taxon>
    </lineage>
</organism>
<proteinExistence type="predicted"/>
<name>A0A7J6XHE4_THATH</name>
<evidence type="ECO:0000259" key="1">
    <source>
        <dbReference type="PROSITE" id="PS50296"/>
    </source>
</evidence>
<dbReference type="SUPFAM" id="SSF55159">
    <property type="entry name" value="eIF1-like"/>
    <property type="match status" value="1"/>
</dbReference>
<evidence type="ECO:0000313" key="2">
    <source>
        <dbReference type="EMBL" id="KAF5208060.1"/>
    </source>
</evidence>
<dbReference type="PROSITE" id="PS50296">
    <property type="entry name" value="SUI1"/>
    <property type="match status" value="1"/>
</dbReference>
<dbReference type="AlphaFoldDB" id="A0A7J6XHE4"/>
<dbReference type="Gene3D" id="3.30.780.10">
    <property type="entry name" value="SUI1-like domain"/>
    <property type="match status" value="1"/>
</dbReference>
<gene>
    <name evidence="2" type="ORF">FRX31_002353</name>
</gene>
<dbReference type="InterPro" id="IPR036877">
    <property type="entry name" value="SUI1_dom_sf"/>
</dbReference>
<evidence type="ECO:0000313" key="3">
    <source>
        <dbReference type="Proteomes" id="UP000554482"/>
    </source>
</evidence>
<dbReference type="EMBL" id="JABWDY010000537">
    <property type="protein sequence ID" value="KAF5208060.1"/>
    <property type="molecule type" value="Genomic_DNA"/>
</dbReference>
<comment type="caution">
    <text evidence="2">The sequence shown here is derived from an EMBL/GenBank/DDBJ whole genome shotgun (WGS) entry which is preliminary data.</text>
</comment>
<dbReference type="InterPro" id="IPR001950">
    <property type="entry name" value="SUI1"/>
</dbReference>
<dbReference type="Proteomes" id="UP000554482">
    <property type="component" value="Unassembled WGS sequence"/>
</dbReference>
<sequence length="102" mass="11461">MNASNLNVVEKDRSPSVNSEIYVIEDSNVNESQSFKQVNHVHLRVRKHNGDVATIFKAFKEKLHSTGEIVQNPDLGRTIQLEGDHRKDLAILFVQEGHATLG</sequence>
<reference evidence="2 3" key="1">
    <citation type="submission" date="2020-06" db="EMBL/GenBank/DDBJ databases">
        <title>Transcriptomic and genomic resources for Thalictrum thalictroides and T. hernandezii: Facilitating candidate gene discovery in an emerging model plant lineage.</title>
        <authorList>
            <person name="Arias T."/>
            <person name="Riano-Pachon D.M."/>
            <person name="Di Stilio V.S."/>
        </authorList>
    </citation>
    <scope>NUCLEOTIDE SEQUENCE [LARGE SCALE GENOMIC DNA]</scope>
    <source>
        <strain evidence="3">cv. WT478/WT964</strain>
        <tissue evidence="2">Leaves</tissue>
    </source>
</reference>
<accession>A0A7J6XHE4</accession>
<dbReference type="GO" id="GO:0003743">
    <property type="term" value="F:translation initiation factor activity"/>
    <property type="evidence" value="ECO:0007669"/>
    <property type="project" value="InterPro"/>
</dbReference>
<dbReference type="OrthoDB" id="10248435at2759"/>
<protein>
    <recommendedName>
        <fullName evidence="1">SUI1 domain-containing protein</fullName>
    </recommendedName>
</protein>